<accession>A0A812UZP6</accession>
<feature type="non-terminal residue" evidence="8">
    <location>
        <position position="636"/>
    </location>
</feature>
<dbReference type="PANTHER" id="PTHR43622:SF1">
    <property type="entry name" value="3-DEHYDROQUINATE SYNTHASE"/>
    <property type="match status" value="1"/>
</dbReference>
<dbReference type="GO" id="GO:0046872">
    <property type="term" value="F:metal ion binding"/>
    <property type="evidence" value="ECO:0007669"/>
    <property type="project" value="UniProtKB-KW"/>
</dbReference>
<keyword evidence="9" id="KW-1185">Reference proteome</keyword>
<dbReference type="EMBL" id="CAJNJA010028553">
    <property type="protein sequence ID" value="CAE7605536.1"/>
    <property type="molecule type" value="Genomic_DNA"/>
</dbReference>
<evidence type="ECO:0000259" key="7">
    <source>
        <dbReference type="Pfam" id="PF24621"/>
    </source>
</evidence>
<dbReference type="AlphaFoldDB" id="A0A812UZP6"/>
<evidence type="ECO:0000256" key="5">
    <source>
        <dbReference type="SAM" id="MobiDB-lite"/>
    </source>
</evidence>
<dbReference type="Gene3D" id="3.40.50.1970">
    <property type="match status" value="1"/>
</dbReference>
<evidence type="ECO:0000256" key="1">
    <source>
        <dbReference type="ARBA" id="ARBA00001911"/>
    </source>
</evidence>
<evidence type="ECO:0000313" key="9">
    <source>
        <dbReference type="Proteomes" id="UP000601435"/>
    </source>
</evidence>
<comment type="caution">
    <text evidence="8">The sequence shown here is derived from an EMBL/GenBank/DDBJ whole genome shotgun (WGS) entry which is preliminary data.</text>
</comment>
<dbReference type="Pfam" id="PF01761">
    <property type="entry name" value="DHQ_synthase"/>
    <property type="match status" value="1"/>
</dbReference>
<reference evidence="8" key="1">
    <citation type="submission" date="2021-02" db="EMBL/GenBank/DDBJ databases">
        <authorList>
            <person name="Dougan E. K."/>
            <person name="Rhodes N."/>
            <person name="Thang M."/>
            <person name="Chan C."/>
        </authorList>
    </citation>
    <scope>NUCLEOTIDE SEQUENCE</scope>
</reference>
<organism evidence="8 9">
    <name type="scientific">Symbiodinium necroappetens</name>
    <dbReference type="NCBI Taxonomy" id="1628268"/>
    <lineage>
        <taxon>Eukaryota</taxon>
        <taxon>Sar</taxon>
        <taxon>Alveolata</taxon>
        <taxon>Dinophyceae</taxon>
        <taxon>Suessiales</taxon>
        <taxon>Symbiodiniaceae</taxon>
        <taxon>Symbiodinium</taxon>
    </lineage>
</organism>
<evidence type="ECO:0000256" key="4">
    <source>
        <dbReference type="ARBA" id="ARBA00023027"/>
    </source>
</evidence>
<evidence type="ECO:0000259" key="6">
    <source>
        <dbReference type="Pfam" id="PF01761"/>
    </source>
</evidence>
<evidence type="ECO:0000256" key="3">
    <source>
        <dbReference type="ARBA" id="ARBA00022723"/>
    </source>
</evidence>
<dbReference type="OrthoDB" id="197068at2759"/>
<comment type="cofactor">
    <cofactor evidence="1">
        <name>NAD(+)</name>
        <dbReference type="ChEBI" id="CHEBI:57540"/>
    </cofactor>
</comment>
<gene>
    <name evidence="8" type="primary">kanC</name>
    <name evidence="8" type="ORF">SNEC2469_LOCUS17298</name>
</gene>
<sequence>CLPAPLEALLQDLGKLRPPEIRRGGLTLSESPVRKRALCLGSPEFCRQSPRISPVQKATPSTTSPGAFLSFAEALPDPDSVPPLCRYASPVKPWKQVSHWEARTPDTTRGSATSLGPSLPSESRLLSLSQAPSPEYLGETQSTVMGTSPEDQEEPISPEAPRKESEDEAEPDEDKDEDTDDEAEGEEEARESLESFLKRLAAETPQDLAKALAKTWSDEEGFRLHKWIAPNRRRSAGLVVYRAAQRVIASVSLASAPLLLLSPKAESQAKPRCSLSGHFFQFLASAMEEINFKFADRAEVPGWLGVDVQSEVMGRILEVKPDRILLVCEKTVDEMHGDYFKPLMEAGASGGVGDNFHSEVVPPLEKMVLPSGDEAKSWDHLSQLMEWAFSTGATKKSLVVAFGGGALMNVAGLFASIFYRGSKLIYVPTTLLAMHDVTTSLKTSICYNGRKNNIGSFYAPLKILIDVGFCRTLPRAELFSGLGELAKNAALLGGKHADGFRKALSSERINSDAGGSGDEFTMDDHMLMELLALGIDAKMSVLAKDAYERNAGMIFEYGHTVSHAIEKAYGDGVVPHGLGVTYGMLSSSYAAEQLGIMSKEPRAALRPLRRSSQVTRLAFWPCFVNCLLQALISIAH</sequence>
<dbReference type="PANTHER" id="PTHR43622">
    <property type="entry name" value="3-DEHYDROQUINATE SYNTHASE"/>
    <property type="match status" value="1"/>
</dbReference>
<feature type="compositionally biased region" description="Low complexity" evidence="5">
    <location>
        <begin position="114"/>
        <end position="123"/>
    </location>
</feature>
<dbReference type="Gene3D" id="1.20.1090.10">
    <property type="entry name" value="Dehydroquinate synthase-like - alpha domain"/>
    <property type="match status" value="1"/>
</dbReference>
<feature type="region of interest" description="Disordered" evidence="5">
    <location>
        <begin position="99"/>
        <end position="123"/>
    </location>
</feature>
<name>A0A812UZP6_9DINO</name>
<evidence type="ECO:0000313" key="8">
    <source>
        <dbReference type="EMBL" id="CAE7605536.1"/>
    </source>
</evidence>
<keyword evidence="3" id="KW-0479">Metal-binding</keyword>
<comment type="cofactor">
    <cofactor evidence="2">
        <name>Co(2+)</name>
        <dbReference type="ChEBI" id="CHEBI:48828"/>
    </cofactor>
</comment>
<feature type="domain" description="3-dehydroquinate synthase C-terminal" evidence="7">
    <location>
        <begin position="521"/>
        <end position="606"/>
    </location>
</feature>
<dbReference type="SUPFAM" id="SSF56796">
    <property type="entry name" value="Dehydroquinate synthase-like"/>
    <property type="match status" value="1"/>
</dbReference>
<protein>
    <submittedName>
        <fullName evidence="8">KanC protein</fullName>
    </submittedName>
</protein>
<keyword evidence="4" id="KW-0520">NAD</keyword>
<dbReference type="InterPro" id="IPR050071">
    <property type="entry name" value="Dehydroquinate_synthase"/>
</dbReference>
<evidence type="ECO:0000256" key="2">
    <source>
        <dbReference type="ARBA" id="ARBA00001941"/>
    </source>
</evidence>
<dbReference type="Proteomes" id="UP000601435">
    <property type="component" value="Unassembled WGS sequence"/>
</dbReference>
<proteinExistence type="predicted"/>
<dbReference type="Pfam" id="PF24621">
    <property type="entry name" value="DHQS_C"/>
    <property type="match status" value="1"/>
</dbReference>
<dbReference type="InterPro" id="IPR030960">
    <property type="entry name" value="DHQS/DOIS_N"/>
</dbReference>
<feature type="domain" description="3-dehydroquinate synthase N-terminal" evidence="6">
    <location>
        <begin position="367"/>
        <end position="478"/>
    </location>
</feature>
<dbReference type="GO" id="GO:0003856">
    <property type="term" value="F:3-dehydroquinate synthase activity"/>
    <property type="evidence" value="ECO:0007669"/>
    <property type="project" value="TreeGrafter"/>
</dbReference>
<feature type="region of interest" description="Disordered" evidence="5">
    <location>
        <begin position="135"/>
        <end position="193"/>
    </location>
</feature>
<dbReference type="InterPro" id="IPR056179">
    <property type="entry name" value="DHQS_C"/>
</dbReference>
<feature type="compositionally biased region" description="Acidic residues" evidence="5">
    <location>
        <begin position="166"/>
        <end position="189"/>
    </location>
</feature>